<name>A0A6I4W7H1_9ACTN</name>
<dbReference type="Proteomes" id="UP000431901">
    <property type="component" value="Unassembled WGS sequence"/>
</dbReference>
<dbReference type="EMBL" id="WUTW01000002">
    <property type="protein sequence ID" value="MXQ65243.1"/>
    <property type="molecule type" value="Genomic_DNA"/>
</dbReference>
<keyword evidence="3" id="KW-1185">Reference proteome</keyword>
<feature type="transmembrane region" description="Helical" evidence="1">
    <location>
        <begin position="82"/>
        <end position="108"/>
    </location>
</feature>
<evidence type="ECO:0000313" key="3">
    <source>
        <dbReference type="Proteomes" id="UP000431901"/>
    </source>
</evidence>
<dbReference type="InterPro" id="IPR009937">
    <property type="entry name" value="Phage_holin_3_6"/>
</dbReference>
<evidence type="ECO:0000256" key="1">
    <source>
        <dbReference type="SAM" id="Phobius"/>
    </source>
</evidence>
<sequence length="143" mass="15366">MSEALPGERIEDKSLGDLVALASSNISGLVRAEMELAKLEIKNDAKKAALGSVMFAVAGLIAGLIVILLSISLAYGLVALGIWHWAAFLIVAGLYLLLAAGLIAFGYLRIRKIDGARRTRRTLRDDLSMLRHRGEPDTPAPTE</sequence>
<feature type="transmembrane region" description="Helical" evidence="1">
    <location>
        <begin position="48"/>
        <end position="76"/>
    </location>
</feature>
<reference evidence="2 3" key="1">
    <citation type="submission" date="2019-12" db="EMBL/GenBank/DDBJ databases">
        <title>Nocardia macrotermitis sp. nov. and Nocardia aurantia sp. nov., isolated from the gut of the fungus growing-termite Macrotermes natalensis.</title>
        <authorList>
            <person name="Christine B."/>
            <person name="Rene B."/>
        </authorList>
    </citation>
    <scope>NUCLEOTIDE SEQUENCE [LARGE SCALE GENOMIC DNA]</scope>
    <source>
        <strain evidence="2 3">DSM 102126</strain>
    </source>
</reference>
<accession>A0A6I4W7H1</accession>
<evidence type="ECO:0000313" key="2">
    <source>
        <dbReference type="EMBL" id="MXQ65243.1"/>
    </source>
</evidence>
<proteinExistence type="predicted"/>
<dbReference type="Pfam" id="PF07332">
    <property type="entry name" value="Phage_holin_3_6"/>
    <property type="match status" value="1"/>
</dbReference>
<dbReference type="AlphaFoldDB" id="A0A6I4W7H1"/>
<organism evidence="2 3">
    <name type="scientific">Actinomadura rayongensis</name>
    <dbReference type="NCBI Taxonomy" id="1429076"/>
    <lineage>
        <taxon>Bacteria</taxon>
        <taxon>Bacillati</taxon>
        <taxon>Actinomycetota</taxon>
        <taxon>Actinomycetes</taxon>
        <taxon>Streptosporangiales</taxon>
        <taxon>Thermomonosporaceae</taxon>
        <taxon>Actinomadura</taxon>
    </lineage>
</organism>
<keyword evidence="1" id="KW-0472">Membrane</keyword>
<dbReference type="RefSeq" id="WP_161103363.1">
    <property type="nucleotide sequence ID" value="NZ_JBHLYI010000010.1"/>
</dbReference>
<protein>
    <submittedName>
        <fullName evidence="2">Phage holin family protein</fullName>
    </submittedName>
</protein>
<gene>
    <name evidence="2" type="ORF">GQ466_14485</name>
</gene>
<keyword evidence="1" id="KW-1133">Transmembrane helix</keyword>
<comment type="caution">
    <text evidence="2">The sequence shown here is derived from an EMBL/GenBank/DDBJ whole genome shotgun (WGS) entry which is preliminary data.</text>
</comment>
<keyword evidence="1" id="KW-0812">Transmembrane</keyword>
<dbReference type="OrthoDB" id="3828498at2"/>